<protein>
    <submittedName>
        <fullName evidence="5">Insulinase family protein</fullName>
    </submittedName>
</protein>
<dbReference type="AlphaFoldDB" id="A0A3A8IMK5"/>
<reference evidence="6" key="1">
    <citation type="submission" date="2018-09" db="EMBL/GenBank/DDBJ databases">
        <authorList>
            <person name="Livingstone P.G."/>
            <person name="Whitworth D.E."/>
        </authorList>
    </citation>
    <scope>NUCLEOTIDE SEQUENCE [LARGE SCALE GENOMIC DNA]</scope>
    <source>
        <strain evidence="6">CA054A</strain>
    </source>
</reference>
<feature type="domain" description="Peptidase M16 C-terminal" evidence="4">
    <location>
        <begin position="259"/>
        <end position="434"/>
    </location>
</feature>
<dbReference type="OrthoDB" id="9811314at2"/>
<feature type="signal peptide" evidence="2">
    <location>
        <begin position="1"/>
        <end position="23"/>
    </location>
</feature>
<feature type="domain" description="Peptidase M16 N-terminal" evidence="3">
    <location>
        <begin position="115"/>
        <end position="226"/>
    </location>
</feature>
<feature type="compositionally biased region" description="Low complexity" evidence="1">
    <location>
        <begin position="57"/>
        <end position="84"/>
    </location>
</feature>
<evidence type="ECO:0000259" key="4">
    <source>
        <dbReference type="Pfam" id="PF05193"/>
    </source>
</evidence>
<keyword evidence="2" id="KW-0732">Signal</keyword>
<dbReference type="EMBL" id="RAVZ01000168">
    <property type="protein sequence ID" value="RKG83938.1"/>
    <property type="molecule type" value="Genomic_DNA"/>
</dbReference>
<keyword evidence="6" id="KW-1185">Reference proteome</keyword>
<proteinExistence type="predicted"/>
<dbReference type="PANTHER" id="PTHR11851">
    <property type="entry name" value="METALLOPROTEASE"/>
    <property type="match status" value="1"/>
</dbReference>
<dbReference type="Pfam" id="PF05193">
    <property type="entry name" value="Peptidase_M16_C"/>
    <property type="match status" value="1"/>
</dbReference>
<dbReference type="InterPro" id="IPR011249">
    <property type="entry name" value="Metalloenz_LuxS/M16"/>
</dbReference>
<dbReference type="InterPro" id="IPR050361">
    <property type="entry name" value="MPP/UQCRC_Complex"/>
</dbReference>
<dbReference type="Gene3D" id="3.30.830.10">
    <property type="entry name" value="Metalloenzyme, LuxS/M16 peptidase-like"/>
    <property type="match status" value="2"/>
</dbReference>
<gene>
    <name evidence="5" type="ORF">D7V88_23070</name>
</gene>
<evidence type="ECO:0000313" key="5">
    <source>
        <dbReference type="EMBL" id="RKG83938.1"/>
    </source>
</evidence>
<feature type="chain" id="PRO_5017326232" evidence="2">
    <location>
        <begin position="24"/>
        <end position="535"/>
    </location>
</feature>
<evidence type="ECO:0000256" key="1">
    <source>
        <dbReference type="SAM" id="MobiDB-lite"/>
    </source>
</evidence>
<sequence>MNAPVRLRSALAALLFVSGPAFAQTPAPAAASSKTATPVAAPKAAASAPAASAPKAATPAASAPKTSAPGAAAAPAASAPKTAPLGKGVTLPAATTVTLKNGTRLLLVEKRELPLVSFSAWLRGGAVTDPAGKEGLAALTAQLLQKGAGSRNAQQFADAVDGVGGQLEITSGREAVIITGGFLSRDTPLMVELLSDMLVRPRFDAQELEKTRARRVSELAAAKDGDPRVLGGTYFDAFLFASHPYGQPVTGSEASLPTLGRDDVLGWAKANLGGDRLILSVVGDFDAKALAAKLEAALGGWAPASQPLAAVPATAPSKGRRVLLVDKPDATQTYFWIGNTGISRTDPDRVAVELGNTVLGGRFTSLLNSELRVKTGLTYGARSSFAPGRQAGPVVLFSYTQTDSTGRAIDLALDVMERYRKEGMDDAMLASAQAYVLGQFPPKLETGAQLASKLSELTFFGLDAQDVDGFAGAIASTTRDGVRTVLQRVLPASQDLTFVLIGKAAALRDVARKYGPVTEMKISDKRFTPPGAPVR</sequence>
<feature type="region of interest" description="Disordered" evidence="1">
    <location>
        <begin position="57"/>
        <end position="87"/>
    </location>
</feature>
<accession>A0A3A8IMK5</accession>
<dbReference type="PANTHER" id="PTHR11851:SF224">
    <property type="entry name" value="PROCESSING PROTEASE"/>
    <property type="match status" value="1"/>
</dbReference>
<name>A0A3A8IMK5_9BACT</name>
<dbReference type="InterPro" id="IPR007863">
    <property type="entry name" value="Peptidase_M16_C"/>
</dbReference>
<dbReference type="Proteomes" id="UP000268094">
    <property type="component" value="Unassembled WGS sequence"/>
</dbReference>
<dbReference type="SUPFAM" id="SSF63411">
    <property type="entry name" value="LuxS/MPP-like metallohydrolase"/>
    <property type="match status" value="2"/>
</dbReference>
<dbReference type="InterPro" id="IPR011765">
    <property type="entry name" value="Pept_M16_N"/>
</dbReference>
<comment type="caution">
    <text evidence="5">The sequence shown here is derived from an EMBL/GenBank/DDBJ whole genome shotgun (WGS) entry which is preliminary data.</text>
</comment>
<evidence type="ECO:0000259" key="3">
    <source>
        <dbReference type="Pfam" id="PF00675"/>
    </source>
</evidence>
<evidence type="ECO:0000313" key="6">
    <source>
        <dbReference type="Proteomes" id="UP000268094"/>
    </source>
</evidence>
<organism evidence="5 6">
    <name type="scientific">Corallococcus terminator</name>
    <dbReference type="NCBI Taxonomy" id="2316733"/>
    <lineage>
        <taxon>Bacteria</taxon>
        <taxon>Pseudomonadati</taxon>
        <taxon>Myxococcota</taxon>
        <taxon>Myxococcia</taxon>
        <taxon>Myxococcales</taxon>
        <taxon>Cystobacterineae</taxon>
        <taxon>Myxococcaceae</taxon>
        <taxon>Corallococcus</taxon>
    </lineage>
</organism>
<evidence type="ECO:0000256" key="2">
    <source>
        <dbReference type="SAM" id="SignalP"/>
    </source>
</evidence>
<dbReference type="Pfam" id="PF00675">
    <property type="entry name" value="Peptidase_M16"/>
    <property type="match status" value="1"/>
</dbReference>
<dbReference type="GO" id="GO:0046872">
    <property type="term" value="F:metal ion binding"/>
    <property type="evidence" value="ECO:0007669"/>
    <property type="project" value="InterPro"/>
</dbReference>
<dbReference type="RefSeq" id="WP_120542809.1">
    <property type="nucleotide sequence ID" value="NZ_RAVZ01000168.1"/>
</dbReference>